<dbReference type="SMART" id="SM00407">
    <property type="entry name" value="IGc1"/>
    <property type="match status" value="1"/>
</dbReference>
<evidence type="ECO:0000256" key="2">
    <source>
        <dbReference type="ARBA" id="ARBA00022859"/>
    </source>
</evidence>
<feature type="domain" description="Ig-like" evidence="4">
    <location>
        <begin position="15"/>
        <end position="118"/>
    </location>
</feature>
<sequence>MDFLSRFILIFFLCPGVCLTVEVRQSPSDIITKPGDKVQVFCSHNETDYRQMFWYQRSPGDTAMKLIGYLRYNDATMEETYKGLFNITGKLGGDEKKNGSLNLQSVEASDSAVYFCAVLFDIKRQCCANYEAYFGQGTKLTVLENDLEVTPPTNVKILPPSPNECRNQKDKKRKKTLVCVASGFYPDHVEVLWKTNGKEAKDGVATDSAAKRVDKFYRITSRLRVPAEDYNTASNTFTCIVSFFDGEKKILREASINGTQGISFWSIEI</sequence>
<evidence type="ECO:0000313" key="5">
    <source>
        <dbReference type="Ensembl" id="ENSAOCP00000047415.1"/>
    </source>
</evidence>
<protein>
    <recommendedName>
        <fullName evidence="4">Ig-like domain-containing protein</fullName>
    </recommendedName>
</protein>
<dbReference type="InterPro" id="IPR013783">
    <property type="entry name" value="Ig-like_fold"/>
</dbReference>
<dbReference type="SUPFAM" id="SSF48726">
    <property type="entry name" value="Immunoglobulin"/>
    <property type="match status" value="2"/>
</dbReference>
<reference evidence="5" key="3">
    <citation type="submission" date="2025-09" db="UniProtKB">
        <authorList>
            <consortium name="Ensembl"/>
        </authorList>
    </citation>
    <scope>IDENTIFICATION</scope>
</reference>
<dbReference type="SMART" id="SM00406">
    <property type="entry name" value="IGv"/>
    <property type="match status" value="1"/>
</dbReference>
<evidence type="ECO:0000256" key="3">
    <source>
        <dbReference type="SAM" id="SignalP"/>
    </source>
</evidence>
<dbReference type="PROSITE" id="PS50835">
    <property type="entry name" value="IG_LIKE"/>
    <property type="match status" value="2"/>
</dbReference>
<dbReference type="GO" id="GO:0002376">
    <property type="term" value="P:immune system process"/>
    <property type="evidence" value="ECO:0007669"/>
    <property type="project" value="UniProtKB-KW"/>
</dbReference>
<keyword evidence="1 3" id="KW-0732">Signal</keyword>
<dbReference type="Proteomes" id="UP001501940">
    <property type="component" value="Chromosome 20"/>
</dbReference>
<dbReference type="InterPro" id="IPR036179">
    <property type="entry name" value="Ig-like_dom_sf"/>
</dbReference>
<reference evidence="5 6" key="1">
    <citation type="submission" date="2022-01" db="EMBL/GenBank/DDBJ databases">
        <title>A chromosome-scale genome assembly of the false clownfish, Amphiprion ocellaris.</title>
        <authorList>
            <person name="Ryu T."/>
        </authorList>
    </citation>
    <scope>NUCLEOTIDE SEQUENCE [LARGE SCALE GENOMIC DNA]</scope>
</reference>
<dbReference type="Pfam" id="PF07686">
    <property type="entry name" value="V-set"/>
    <property type="match status" value="1"/>
</dbReference>
<dbReference type="Pfam" id="PF07654">
    <property type="entry name" value="C1-set"/>
    <property type="match status" value="1"/>
</dbReference>
<feature type="signal peptide" evidence="3">
    <location>
        <begin position="1"/>
        <end position="20"/>
    </location>
</feature>
<dbReference type="InterPro" id="IPR013106">
    <property type="entry name" value="Ig_V-set"/>
</dbReference>
<accession>A0AAQ5Y743</accession>
<feature type="domain" description="Ig-like" evidence="4">
    <location>
        <begin position="152"/>
        <end position="257"/>
    </location>
</feature>
<dbReference type="InterPro" id="IPR007110">
    <property type="entry name" value="Ig-like_dom"/>
</dbReference>
<dbReference type="PANTHER" id="PTHR23268:SF102">
    <property type="entry name" value="IMMUNOGLOBULIN V-SET DOMAIN-CONTAINING PROTEIN"/>
    <property type="match status" value="1"/>
</dbReference>
<dbReference type="GO" id="GO:0007166">
    <property type="term" value="P:cell surface receptor signaling pathway"/>
    <property type="evidence" value="ECO:0007669"/>
    <property type="project" value="TreeGrafter"/>
</dbReference>
<evidence type="ECO:0000259" key="4">
    <source>
        <dbReference type="PROSITE" id="PS50835"/>
    </source>
</evidence>
<proteinExistence type="predicted"/>
<feature type="chain" id="PRO_5043972299" description="Ig-like domain-containing protein" evidence="3">
    <location>
        <begin position="21"/>
        <end position="269"/>
    </location>
</feature>
<dbReference type="InterPro" id="IPR003597">
    <property type="entry name" value="Ig_C1-set"/>
</dbReference>
<dbReference type="AlphaFoldDB" id="A0AAQ5Y743"/>
<dbReference type="SMART" id="SM00409">
    <property type="entry name" value="IG"/>
    <property type="match status" value="1"/>
</dbReference>
<dbReference type="Gene3D" id="2.60.40.10">
    <property type="entry name" value="Immunoglobulins"/>
    <property type="match status" value="2"/>
</dbReference>
<dbReference type="Ensembl" id="ENSAOCT00000050916.1">
    <property type="protein sequence ID" value="ENSAOCP00000047415.1"/>
    <property type="gene ID" value="ENSAOCG00000020995.2"/>
</dbReference>
<dbReference type="PANTHER" id="PTHR23268">
    <property type="entry name" value="T-CELL RECEPTOR BETA CHAIN"/>
    <property type="match status" value="1"/>
</dbReference>
<evidence type="ECO:0000256" key="1">
    <source>
        <dbReference type="ARBA" id="ARBA00022729"/>
    </source>
</evidence>
<dbReference type="CDD" id="cd05769">
    <property type="entry name" value="IgC1_TCR_beta"/>
    <property type="match status" value="1"/>
</dbReference>
<dbReference type="GO" id="GO:0005886">
    <property type="term" value="C:plasma membrane"/>
    <property type="evidence" value="ECO:0007669"/>
    <property type="project" value="TreeGrafter"/>
</dbReference>
<dbReference type="InterPro" id="IPR050413">
    <property type="entry name" value="TCR_beta_variable"/>
</dbReference>
<name>A0AAQ5Y743_AMPOC</name>
<reference evidence="5" key="2">
    <citation type="submission" date="2025-08" db="UniProtKB">
        <authorList>
            <consortium name="Ensembl"/>
        </authorList>
    </citation>
    <scope>IDENTIFICATION</scope>
</reference>
<dbReference type="GeneTree" id="ENSGT00940000164625"/>
<evidence type="ECO:0000313" key="6">
    <source>
        <dbReference type="Proteomes" id="UP001501940"/>
    </source>
</evidence>
<keyword evidence="6" id="KW-1185">Reference proteome</keyword>
<keyword evidence="2" id="KW-0391">Immunity</keyword>
<organism evidence="5 6">
    <name type="scientific">Amphiprion ocellaris</name>
    <name type="common">Clown anemonefish</name>
    <dbReference type="NCBI Taxonomy" id="80972"/>
    <lineage>
        <taxon>Eukaryota</taxon>
        <taxon>Metazoa</taxon>
        <taxon>Chordata</taxon>
        <taxon>Craniata</taxon>
        <taxon>Vertebrata</taxon>
        <taxon>Euteleostomi</taxon>
        <taxon>Actinopterygii</taxon>
        <taxon>Neopterygii</taxon>
        <taxon>Teleostei</taxon>
        <taxon>Neoteleostei</taxon>
        <taxon>Acanthomorphata</taxon>
        <taxon>Ovalentaria</taxon>
        <taxon>Pomacentridae</taxon>
        <taxon>Amphiprion</taxon>
    </lineage>
</organism>
<dbReference type="InterPro" id="IPR003599">
    <property type="entry name" value="Ig_sub"/>
</dbReference>